<evidence type="ECO:0000313" key="2">
    <source>
        <dbReference type="EMBL" id="NMW86491.1"/>
    </source>
</evidence>
<keyword evidence="3" id="KW-0489">Methyltransferase</keyword>
<protein>
    <submittedName>
        <fullName evidence="2">Folate-binding protein YgfZ</fullName>
    </submittedName>
    <submittedName>
        <fullName evidence="3">Glycine cleavage system T protein (Aminomethyltransferase)</fullName>
    </submittedName>
</protein>
<keyword evidence="1" id="KW-0809">Transit peptide</keyword>
<dbReference type="InterPro" id="IPR017703">
    <property type="entry name" value="YgfZ/GCV_T_CS"/>
</dbReference>
<dbReference type="NCBIfam" id="TIGR03317">
    <property type="entry name" value="ygfZ_signature"/>
    <property type="match status" value="1"/>
</dbReference>
<evidence type="ECO:0000256" key="1">
    <source>
        <dbReference type="ARBA" id="ARBA00022946"/>
    </source>
</evidence>
<proteinExistence type="predicted"/>
<accession>A0A2X2YKP7</accession>
<reference evidence="3 4" key="1">
    <citation type="submission" date="2018-06" db="EMBL/GenBank/DDBJ databases">
        <authorList>
            <consortium name="Pathogen Informatics"/>
            <person name="Doyle S."/>
        </authorList>
    </citation>
    <scope>NUCLEOTIDE SEQUENCE [LARGE SCALE GENOMIC DNA]</scope>
    <source>
        <strain evidence="3 4">NCTC11820</strain>
    </source>
</reference>
<dbReference type="Proteomes" id="UP000553981">
    <property type="component" value="Unassembled WGS sequence"/>
</dbReference>
<dbReference type="EMBL" id="UASJ01000001">
    <property type="protein sequence ID" value="SQB63483.1"/>
    <property type="molecule type" value="Genomic_DNA"/>
</dbReference>
<dbReference type="Gene3D" id="3.30.1360.120">
    <property type="entry name" value="Probable tRNA modification gtpase trme, domain 1"/>
    <property type="match status" value="1"/>
</dbReference>
<dbReference type="RefSeq" id="WP_036324997.1">
    <property type="nucleotide sequence ID" value="NZ_CP068112.1"/>
</dbReference>
<evidence type="ECO:0000313" key="5">
    <source>
        <dbReference type="Proteomes" id="UP000553981"/>
    </source>
</evidence>
<dbReference type="GO" id="GO:0008168">
    <property type="term" value="F:methyltransferase activity"/>
    <property type="evidence" value="ECO:0007669"/>
    <property type="project" value="UniProtKB-KW"/>
</dbReference>
<keyword evidence="3" id="KW-0808">Transferase</keyword>
<gene>
    <name evidence="2" type="ORF">HHJ67_01825</name>
    <name evidence="3" type="ORF">NCTC11820_00264</name>
</gene>
<evidence type="ECO:0000313" key="4">
    <source>
        <dbReference type="Proteomes" id="UP000250245"/>
    </source>
</evidence>
<evidence type="ECO:0000313" key="3">
    <source>
        <dbReference type="EMBL" id="SQB63483.1"/>
    </source>
</evidence>
<dbReference type="EMBL" id="JABCUI010000001">
    <property type="protein sequence ID" value="NMW86491.1"/>
    <property type="molecule type" value="Genomic_DNA"/>
</dbReference>
<dbReference type="GO" id="GO:0032259">
    <property type="term" value="P:methylation"/>
    <property type="evidence" value="ECO:0007669"/>
    <property type="project" value="UniProtKB-KW"/>
</dbReference>
<dbReference type="SUPFAM" id="SSF103025">
    <property type="entry name" value="Folate-binding domain"/>
    <property type="match status" value="1"/>
</dbReference>
<reference evidence="2 5" key="2">
    <citation type="submission" date="2020-04" db="EMBL/GenBank/DDBJ databases">
        <title>Antimicrobial susceptibility and clonality of vaginal-derived multi-drug resistant Mobiluncus isolates in China.</title>
        <authorList>
            <person name="Zhang X."/>
        </authorList>
    </citation>
    <scope>NUCLEOTIDE SEQUENCE [LARGE SCALE GENOMIC DNA]</scope>
    <source>
        <strain evidence="2 5">19</strain>
    </source>
</reference>
<dbReference type="Proteomes" id="UP000250245">
    <property type="component" value="Unassembled WGS sequence"/>
</dbReference>
<sequence>MQVTYPSVDRSWPGMVTDTGWNHGLELLEGRGYVTIPLGVLKVSGTDRWTWLNSVSTQDFSNWETASSREALILDPTGHIELSFFAVDDGTNVWILTEEPRGAVEFFQSMRFRSRVEIADVSADFTVIGYLKTGDKDSLAAQFWSEQARVTWTDPWPGPVGNTTTFTIPGASHPADDPAAPHRELAVVSHPDLPALEAKAATNALMKADLGAWEAVRISLWHPRLGREGKPGTLPHELDWLRVAVSLQKGCYPGQETVAKLTNRGRPPRRLTFLDIDGSREELPAIGSPLTLESDGSEVGVLTSVAYHPTDGQIGLGLLKRQVNPAEILLVEGTRAAQSVIVDPSGDNPRRLDDSKLSGLLGLRARKK</sequence>
<dbReference type="GO" id="GO:0016226">
    <property type="term" value="P:iron-sulfur cluster assembly"/>
    <property type="evidence" value="ECO:0007669"/>
    <property type="project" value="TreeGrafter"/>
</dbReference>
<dbReference type="InterPro" id="IPR045179">
    <property type="entry name" value="YgfZ/GcvT"/>
</dbReference>
<dbReference type="AlphaFoldDB" id="A0A2X2YKP7"/>
<dbReference type="PANTHER" id="PTHR22602">
    <property type="entry name" value="TRANSFERASE CAF17, MITOCHONDRIAL-RELATED"/>
    <property type="match status" value="1"/>
</dbReference>
<name>A0A2X2YKP7_9ACTO</name>
<organism evidence="3 4">
    <name type="scientific">Mobiluncus curtisii</name>
    <dbReference type="NCBI Taxonomy" id="2051"/>
    <lineage>
        <taxon>Bacteria</taxon>
        <taxon>Bacillati</taxon>
        <taxon>Actinomycetota</taxon>
        <taxon>Actinomycetes</taxon>
        <taxon>Actinomycetales</taxon>
        <taxon>Actinomycetaceae</taxon>
        <taxon>Mobiluncus</taxon>
    </lineage>
</organism>
<dbReference type="PANTHER" id="PTHR22602:SF0">
    <property type="entry name" value="TRANSFERASE CAF17, MITOCHONDRIAL-RELATED"/>
    <property type="match status" value="1"/>
</dbReference>
<dbReference type="InterPro" id="IPR027266">
    <property type="entry name" value="TrmE/GcvT-like"/>
</dbReference>